<dbReference type="Gene3D" id="1.10.10.60">
    <property type="entry name" value="Homeodomain-like"/>
    <property type="match status" value="1"/>
</dbReference>
<dbReference type="SUPFAM" id="SSF46689">
    <property type="entry name" value="Homeodomain-like"/>
    <property type="match status" value="1"/>
</dbReference>
<gene>
    <name evidence="2" type="ORF">HED64_03720</name>
</gene>
<feature type="domain" description="DNA binding HTH" evidence="1">
    <location>
        <begin position="268"/>
        <end position="307"/>
    </location>
</feature>
<dbReference type="Gene3D" id="3.30.450.40">
    <property type="match status" value="1"/>
</dbReference>
<evidence type="ECO:0000313" key="3">
    <source>
        <dbReference type="Proteomes" id="UP000746595"/>
    </source>
</evidence>
<dbReference type="EMBL" id="JAAWVT010000001">
    <property type="protein sequence ID" value="NKG19819.1"/>
    <property type="molecule type" value="Genomic_DNA"/>
</dbReference>
<proteinExistence type="predicted"/>
<dbReference type="Pfam" id="PF02954">
    <property type="entry name" value="HTH_8"/>
    <property type="match status" value="1"/>
</dbReference>
<protein>
    <recommendedName>
        <fullName evidence="1">DNA binding HTH domain-containing protein</fullName>
    </recommendedName>
</protein>
<dbReference type="InterPro" id="IPR002197">
    <property type="entry name" value="HTH_Fis"/>
</dbReference>
<reference evidence="2 3" key="1">
    <citation type="submission" date="2020-04" db="EMBL/GenBank/DDBJ databases">
        <title>Paeniglutamicibacter sp. ANT13_2, a novel actinomycete isolated from sediment in Antarctica.</title>
        <authorList>
            <person name="Sakdapetsiri C."/>
            <person name="Pinyakong O."/>
        </authorList>
    </citation>
    <scope>NUCLEOTIDE SEQUENCE [LARGE SCALE GENOMIC DNA]</scope>
    <source>
        <strain evidence="2 3">ANT13_2</strain>
    </source>
</reference>
<sequence>MSVTAPERAPLARIATKSLASARQALEDTTTWLAVSDVDGRVVYQWSSTARLRRQLERADVSTGTQLALKSAGANGIGMALERKALAIIRGADHDDERWQSLTCAAIPLLHPLNRQMLGAVNVTCLDTEANPYLKLTLKHVTEAIQSTLMRASQARHGRLLEKHLRVKSGTRAVVLTLDRYTMIVDDGAGQGTIDRTKIWALVEAAGIGAAELVLPTGEHAQILPIDPADPARGCSLVMNRFDPGAFVQLGRRAERACDPTASNSPLQMAEREVIAEMLRECSGNKSEVAQKLQLSRGTLYERIRRYGL</sequence>
<dbReference type="Proteomes" id="UP000746595">
    <property type="component" value="Unassembled WGS sequence"/>
</dbReference>
<dbReference type="RefSeq" id="WP_168150719.1">
    <property type="nucleotide sequence ID" value="NZ_JAAWVT010000001.1"/>
</dbReference>
<accession>A0ABX1G1A0</accession>
<dbReference type="InterPro" id="IPR009057">
    <property type="entry name" value="Homeodomain-like_sf"/>
</dbReference>
<evidence type="ECO:0000259" key="1">
    <source>
        <dbReference type="Pfam" id="PF02954"/>
    </source>
</evidence>
<keyword evidence="3" id="KW-1185">Reference proteome</keyword>
<name>A0ABX1G1A0_9MICC</name>
<comment type="caution">
    <text evidence="2">The sequence shown here is derived from an EMBL/GenBank/DDBJ whole genome shotgun (WGS) entry which is preliminary data.</text>
</comment>
<dbReference type="InterPro" id="IPR029016">
    <property type="entry name" value="GAF-like_dom_sf"/>
</dbReference>
<organism evidence="2 3">
    <name type="scientific">Paeniglutamicibacter terrestris</name>
    <dbReference type="NCBI Taxonomy" id="2723403"/>
    <lineage>
        <taxon>Bacteria</taxon>
        <taxon>Bacillati</taxon>
        <taxon>Actinomycetota</taxon>
        <taxon>Actinomycetes</taxon>
        <taxon>Micrococcales</taxon>
        <taxon>Micrococcaceae</taxon>
        <taxon>Paeniglutamicibacter</taxon>
    </lineage>
</organism>
<evidence type="ECO:0000313" key="2">
    <source>
        <dbReference type="EMBL" id="NKG19819.1"/>
    </source>
</evidence>
<dbReference type="PRINTS" id="PR01590">
    <property type="entry name" value="HTHFIS"/>
</dbReference>